<evidence type="ECO:0000259" key="8">
    <source>
        <dbReference type="PROSITE" id="PS50006"/>
    </source>
</evidence>
<evidence type="ECO:0000256" key="1">
    <source>
        <dbReference type="ARBA" id="ARBA00022679"/>
    </source>
</evidence>
<evidence type="ECO:0000259" key="9">
    <source>
        <dbReference type="PROSITE" id="PS50089"/>
    </source>
</evidence>
<keyword evidence="4" id="KW-0833">Ubl conjugation pathway</keyword>
<evidence type="ECO:0000256" key="5">
    <source>
        <dbReference type="ARBA" id="ARBA00022833"/>
    </source>
</evidence>
<dbReference type="Pfam" id="PF17123">
    <property type="entry name" value="zf-RING_11"/>
    <property type="match status" value="1"/>
</dbReference>
<dbReference type="GO" id="GO:0000151">
    <property type="term" value="C:ubiquitin ligase complex"/>
    <property type="evidence" value="ECO:0007669"/>
    <property type="project" value="TreeGrafter"/>
</dbReference>
<feature type="compositionally biased region" description="Polar residues" evidence="7">
    <location>
        <begin position="320"/>
        <end position="329"/>
    </location>
</feature>
<dbReference type="InterPro" id="IPR008984">
    <property type="entry name" value="SMAD_FHA_dom_sf"/>
</dbReference>
<feature type="domain" description="RING-type" evidence="9">
    <location>
        <begin position="210"/>
        <end position="253"/>
    </location>
</feature>
<evidence type="ECO:0000256" key="7">
    <source>
        <dbReference type="SAM" id="MobiDB-lite"/>
    </source>
</evidence>
<evidence type="ECO:0008006" key="12">
    <source>
        <dbReference type="Google" id="ProtNLM"/>
    </source>
</evidence>
<sequence>MAILSENRRRSISGASALLTRRFTRQATTNNSKPDIVRRRATIAIKPPKVHVRIVPSIDNPGRSLIFDIVDRDLEYGTIIKIGRYSERNPNNSDCMSFKSKVVSRCHCEIFVEQDGKLYIRDTKSSSGTFLNHIRLSPAGQESQSVEIHDGDLVQLGVDYQGGREEIYRSVRMKFEINHRHRPRPVSFSLTAFQNLRSLTTSSSTDLDECCICLYSLAPFQALFVAPCSHTFHFKCIRPLFQSYPGFQCPMCRTYSDLEASVDHQVIEENDGHDTMYHQNNDNNDEFNLQSSPIFIQSDDVVPLESNNINRISTAVMDSPSHQDNTTDGPSLEPIARERKTSYIMDKIKTTQKRKANVVSKSWRTF</sequence>
<feature type="domain" description="FHA" evidence="8">
    <location>
        <begin position="80"/>
        <end position="136"/>
    </location>
</feature>
<dbReference type="SUPFAM" id="SSF57850">
    <property type="entry name" value="RING/U-box"/>
    <property type="match status" value="1"/>
</dbReference>
<feature type="region of interest" description="Disordered" evidence="7">
    <location>
        <begin position="316"/>
        <end position="336"/>
    </location>
</feature>
<evidence type="ECO:0000256" key="2">
    <source>
        <dbReference type="ARBA" id="ARBA00022723"/>
    </source>
</evidence>
<evidence type="ECO:0000256" key="3">
    <source>
        <dbReference type="ARBA" id="ARBA00022771"/>
    </source>
</evidence>
<dbReference type="SMART" id="SM00184">
    <property type="entry name" value="RING"/>
    <property type="match status" value="1"/>
</dbReference>
<dbReference type="RefSeq" id="XP_023468733.1">
    <property type="nucleotide sequence ID" value="XM_023608417.1"/>
</dbReference>
<organism evidence="10 11">
    <name type="scientific">Rhizopus microsporus ATCC 52813</name>
    <dbReference type="NCBI Taxonomy" id="1340429"/>
    <lineage>
        <taxon>Eukaryota</taxon>
        <taxon>Fungi</taxon>
        <taxon>Fungi incertae sedis</taxon>
        <taxon>Mucoromycota</taxon>
        <taxon>Mucoromycotina</taxon>
        <taxon>Mucoromycetes</taxon>
        <taxon>Mucorales</taxon>
        <taxon>Mucorineae</taxon>
        <taxon>Rhizopodaceae</taxon>
        <taxon>Rhizopus</taxon>
    </lineage>
</organism>
<evidence type="ECO:0000256" key="4">
    <source>
        <dbReference type="ARBA" id="ARBA00022786"/>
    </source>
</evidence>
<dbReference type="PANTHER" id="PTHR15067:SF7">
    <property type="entry name" value="E3 UBIQUITIN-PROTEIN LIGASE DMA1-RELATED"/>
    <property type="match status" value="1"/>
</dbReference>
<gene>
    <name evidence="10" type="ORF">RHIMIDRAFT_235783</name>
</gene>
<dbReference type="GO" id="GO:0006511">
    <property type="term" value="P:ubiquitin-dependent protein catabolic process"/>
    <property type="evidence" value="ECO:0007669"/>
    <property type="project" value="TreeGrafter"/>
</dbReference>
<dbReference type="Gene3D" id="2.60.200.20">
    <property type="match status" value="1"/>
</dbReference>
<dbReference type="GeneID" id="35439407"/>
<dbReference type="Pfam" id="PF00498">
    <property type="entry name" value="FHA"/>
    <property type="match status" value="1"/>
</dbReference>
<dbReference type="AlphaFoldDB" id="A0A2G4T1Y7"/>
<keyword evidence="2" id="KW-0479">Metal-binding</keyword>
<keyword evidence="5" id="KW-0862">Zinc</keyword>
<keyword evidence="11" id="KW-1185">Reference proteome</keyword>
<proteinExistence type="predicted"/>
<evidence type="ECO:0000313" key="10">
    <source>
        <dbReference type="EMBL" id="PHZ15025.1"/>
    </source>
</evidence>
<dbReference type="PROSITE" id="PS50006">
    <property type="entry name" value="FHA_DOMAIN"/>
    <property type="match status" value="1"/>
</dbReference>
<dbReference type="InterPro" id="IPR000253">
    <property type="entry name" value="FHA_dom"/>
</dbReference>
<name>A0A2G4T1Y7_RHIZD</name>
<dbReference type="STRING" id="1340429.A0A2G4T1Y7"/>
<reference evidence="10 11" key="1">
    <citation type="journal article" date="2016" name="Proc. Natl. Acad. Sci. U.S.A.">
        <title>Lipid metabolic changes in an early divergent fungus govern the establishment of a mutualistic symbiosis with endobacteria.</title>
        <authorList>
            <person name="Lastovetsky O.A."/>
            <person name="Gaspar M.L."/>
            <person name="Mondo S.J."/>
            <person name="LaButti K.M."/>
            <person name="Sandor L."/>
            <person name="Grigoriev I.V."/>
            <person name="Henry S.A."/>
            <person name="Pawlowska T.E."/>
        </authorList>
    </citation>
    <scope>NUCLEOTIDE SEQUENCE [LARGE SCALE GENOMIC DNA]</scope>
    <source>
        <strain evidence="10 11">ATCC 52813</strain>
    </source>
</reference>
<dbReference type="Proteomes" id="UP000242254">
    <property type="component" value="Unassembled WGS sequence"/>
</dbReference>
<dbReference type="SUPFAM" id="SSF49879">
    <property type="entry name" value="SMAD/FHA domain"/>
    <property type="match status" value="1"/>
</dbReference>
<evidence type="ECO:0000313" key="11">
    <source>
        <dbReference type="Proteomes" id="UP000242254"/>
    </source>
</evidence>
<evidence type="ECO:0000256" key="6">
    <source>
        <dbReference type="PROSITE-ProRule" id="PRU00175"/>
    </source>
</evidence>
<dbReference type="GO" id="GO:0008270">
    <property type="term" value="F:zinc ion binding"/>
    <property type="evidence" value="ECO:0007669"/>
    <property type="project" value="UniProtKB-KW"/>
</dbReference>
<dbReference type="InterPro" id="IPR001841">
    <property type="entry name" value="Znf_RING"/>
</dbReference>
<dbReference type="EMBL" id="KZ303845">
    <property type="protein sequence ID" value="PHZ15025.1"/>
    <property type="molecule type" value="Genomic_DNA"/>
</dbReference>
<accession>A0A2G4T1Y7</accession>
<dbReference type="GO" id="GO:0061630">
    <property type="term" value="F:ubiquitin protein ligase activity"/>
    <property type="evidence" value="ECO:0007669"/>
    <property type="project" value="TreeGrafter"/>
</dbReference>
<dbReference type="Gene3D" id="3.30.40.10">
    <property type="entry name" value="Zinc/RING finger domain, C3HC4 (zinc finger)"/>
    <property type="match status" value="1"/>
</dbReference>
<keyword evidence="3 6" id="KW-0863">Zinc-finger</keyword>
<dbReference type="GO" id="GO:0032153">
    <property type="term" value="C:cell division site"/>
    <property type="evidence" value="ECO:0007669"/>
    <property type="project" value="TreeGrafter"/>
</dbReference>
<dbReference type="GO" id="GO:0005829">
    <property type="term" value="C:cytosol"/>
    <property type="evidence" value="ECO:0007669"/>
    <property type="project" value="TreeGrafter"/>
</dbReference>
<dbReference type="SMART" id="SM00240">
    <property type="entry name" value="FHA"/>
    <property type="match status" value="1"/>
</dbReference>
<dbReference type="PANTHER" id="PTHR15067">
    <property type="entry name" value="E3 UBIQUITIN-PROTEIN LIGASE RNF8"/>
    <property type="match status" value="1"/>
</dbReference>
<dbReference type="GO" id="GO:0016567">
    <property type="term" value="P:protein ubiquitination"/>
    <property type="evidence" value="ECO:0007669"/>
    <property type="project" value="TreeGrafter"/>
</dbReference>
<dbReference type="PROSITE" id="PS50089">
    <property type="entry name" value="ZF_RING_2"/>
    <property type="match status" value="1"/>
</dbReference>
<keyword evidence="1" id="KW-0808">Transferase</keyword>
<protein>
    <recommendedName>
        <fullName evidence="12">SMAD/FHA domain-containing protein</fullName>
    </recommendedName>
</protein>
<dbReference type="InterPro" id="IPR013083">
    <property type="entry name" value="Znf_RING/FYVE/PHD"/>
</dbReference>